<dbReference type="InterPro" id="IPR017853">
    <property type="entry name" value="GH"/>
</dbReference>
<comment type="caution">
    <text evidence="5">The sequence shown here is derived from an EMBL/GenBank/DDBJ whole genome shotgun (WGS) entry which is preliminary data.</text>
</comment>
<evidence type="ECO:0000256" key="1">
    <source>
        <dbReference type="ARBA" id="ARBA00022801"/>
    </source>
</evidence>
<dbReference type="InterPro" id="IPR027840">
    <property type="entry name" value="DUF4493"/>
</dbReference>
<keyword evidence="6" id="KW-1185">Reference proteome</keyword>
<evidence type="ECO:0000259" key="4">
    <source>
        <dbReference type="Pfam" id="PF00150"/>
    </source>
</evidence>
<dbReference type="PANTHER" id="PTHR34142">
    <property type="entry name" value="ENDO-BETA-1,4-GLUCANASE A"/>
    <property type="match status" value="1"/>
</dbReference>
<evidence type="ECO:0000256" key="3">
    <source>
        <dbReference type="RuleBase" id="RU361153"/>
    </source>
</evidence>
<dbReference type="InterPro" id="IPR001547">
    <property type="entry name" value="Glyco_hydro_5"/>
</dbReference>
<feature type="domain" description="Glycoside hydrolase family 5" evidence="4">
    <location>
        <begin position="264"/>
        <end position="519"/>
    </location>
</feature>
<dbReference type="Proteomes" id="UP000585050">
    <property type="component" value="Unassembled WGS sequence"/>
</dbReference>
<keyword evidence="2 3" id="KW-0326">Glycosidase</keyword>
<proteinExistence type="inferred from homology"/>
<reference evidence="5 6" key="1">
    <citation type="submission" date="2020-04" db="EMBL/GenBank/DDBJ databases">
        <title>Flammeovirga sp. SR4, a novel species isolated from seawater.</title>
        <authorList>
            <person name="Wang X."/>
        </authorList>
    </citation>
    <scope>NUCLEOTIDE SEQUENCE [LARGE SCALE GENOMIC DNA]</scope>
    <source>
        <strain evidence="5 6">SR4</strain>
    </source>
</reference>
<accession>A0A7X8XXR6</accession>
<dbReference type="Pfam" id="PF14900">
    <property type="entry name" value="DUF4493"/>
    <property type="match status" value="1"/>
</dbReference>
<name>A0A7X8XXR6_9BACT</name>
<dbReference type="Pfam" id="PF00150">
    <property type="entry name" value="Cellulase"/>
    <property type="match status" value="1"/>
</dbReference>
<evidence type="ECO:0000313" key="5">
    <source>
        <dbReference type="EMBL" id="NLR93393.1"/>
    </source>
</evidence>
<dbReference type="Gene3D" id="3.20.20.80">
    <property type="entry name" value="Glycosidases"/>
    <property type="match status" value="1"/>
</dbReference>
<dbReference type="AlphaFoldDB" id="A0A7X8XXR6"/>
<dbReference type="GO" id="GO:0004553">
    <property type="term" value="F:hydrolase activity, hydrolyzing O-glycosyl compounds"/>
    <property type="evidence" value="ECO:0007669"/>
    <property type="project" value="InterPro"/>
</dbReference>
<organism evidence="5 6">
    <name type="scientific">Flammeovirga agarivorans</name>
    <dbReference type="NCBI Taxonomy" id="2726742"/>
    <lineage>
        <taxon>Bacteria</taxon>
        <taxon>Pseudomonadati</taxon>
        <taxon>Bacteroidota</taxon>
        <taxon>Cytophagia</taxon>
        <taxon>Cytophagales</taxon>
        <taxon>Flammeovirgaceae</taxon>
        <taxon>Flammeovirga</taxon>
    </lineage>
</organism>
<dbReference type="SUPFAM" id="SSF51445">
    <property type="entry name" value="(Trans)glycosidases"/>
    <property type="match status" value="1"/>
</dbReference>
<gene>
    <name evidence="5" type="ORF">HGP29_19510</name>
</gene>
<comment type="similarity">
    <text evidence="3">Belongs to the glycosyl hydrolase 5 (cellulase A) family.</text>
</comment>
<dbReference type="GO" id="GO:0009251">
    <property type="term" value="P:glucan catabolic process"/>
    <property type="evidence" value="ECO:0007669"/>
    <property type="project" value="TreeGrafter"/>
</dbReference>
<dbReference type="EMBL" id="JABAIL010000006">
    <property type="protein sequence ID" value="NLR93393.1"/>
    <property type="molecule type" value="Genomic_DNA"/>
</dbReference>
<sequence length="561" mass="62126">MNTYLLLLFLGLISCSTEEPTDTPETTMGNLTLSVAIDEQVDEQSSQRQKEETLDMKIDIVDVDGKTVDSYASINELPEEIELATGVYTAQGVSTSSKQLGFDDPQYGGTSEDFSIQSDQLTAVSLSCNLQNTMVSVAYSDVVKNQFSVYSSVVKSSFGELAFEQGETRSGYFRSSGSLTVNSTIGEGNSQLNAEVTIDNIQPTTHYTVTIDVDTGTGKLVITVDETVLDGGEKDIVITPVEGEERPDYNTSIGFFTKDGKLYDANGVEFIARGLNNAHFWFDNGGRELALDALTPIAAYHSNAVRLVWQTNYEAKNWNNVEESVQLRKLITTTIDKGMVPMIELHDVTGDESKENLLKMAEFYVRADILAVMKEFESILLINIANEWSGKTTTYRDAYKEAVTMMRNAGLKHTIVIDASGWGQDMTPIFDYGQEIIDNDPQKNILFSVHMYQSYRNEVTITSNLEKAVEMKLPLIVGEFGFQHGGTPEAPIQIPYEHILSECERLGIGWYAWSWKGNSGGVEYLDLSEDWEGTTLTDWGDGIVNDVNGLKNTSKKVSVIN</sequence>
<keyword evidence="1 3" id="KW-0378">Hydrolase</keyword>
<protein>
    <submittedName>
        <fullName evidence="5">DUF4493 domain-containing protein</fullName>
    </submittedName>
</protein>
<evidence type="ECO:0000313" key="6">
    <source>
        <dbReference type="Proteomes" id="UP000585050"/>
    </source>
</evidence>
<dbReference type="PANTHER" id="PTHR34142:SF1">
    <property type="entry name" value="GLYCOSIDE HYDROLASE FAMILY 5 DOMAIN-CONTAINING PROTEIN"/>
    <property type="match status" value="1"/>
</dbReference>
<evidence type="ECO:0000256" key="2">
    <source>
        <dbReference type="ARBA" id="ARBA00023295"/>
    </source>
</evidence>
<dbReference type="RefSeq" id="WP_168884104.1">
    <property type="nucleotide sequence ID" value="NZ_JABAIL010000006.1"/>
</dbReference>